<reference evidence="2" key="2">
    <citation type="submission" date="2015-01" db="EMBL/GenBank/DDBJ databases">
        <title>Evolutionary Origins and Diversification of the Mycorrhizal Mutualists.</title>
        <authorList>
            <consortium name="DOE Joint Genome Institute"/>
            <consortium name="Mycorrhizal Genomics Consortium"/>
            <person name="Kohler A."/>
            <person name="Kuo A."/>
            <person name="Nagy L.G."/>
            <person name="Floudas D."/>
            <person name="Copeland A."/>
            <person name="Barry K.W."/>
            <person name="Cichocki N."/>
            <person name="Veneault-Fourrey C."/>
            <person name="LaButti K."/>
            <person name="Lindquist E.A."/>
            <person name="Lipzen A."/>
            <person name="Lundell T."/>
            <person name="Morin E."/>
            <person name="Murat C."/>
            <person name="Riley R."/>
            <person name="Ohm R."/>
            <person name="Sun H."/>
            <person name="Tunlid A."/>
            <person name="Henrissat B."/>
            <person name="Grigoriev I.V."/>
            <person name="Hibbett D.S."/>
            <person name="Martin F."/>
        </authorList>
    </citation>
    <scope>NUCLEOTIDE SEQUENCE [LARGE SCALE GENOMIC DNA]</scope>
    <source>
        <strain evidence="2">Foug A</strain>
    </source>
</reference>
<proteinExistence type="predicted"/>
<dbReference type="AlphaFoldDB" id="A0A0C3DEK2"/>
<dbReference type="InParanoid" id="A0A0C3DEK2"/>
<dbReference type="Proteomes" id="UP000053989">
    <property type="component" value="Unassembled WGS sequence"/>
</dbReference>
<keyword evidence="2" id="KW-1185">Reference proteome</keyword>
<dbReference type="EMBL" id="KN822077">
    <property type="protein sequence ID" value="KIM59095.1"/>
    <property type="molecule type" value="Genomic_DNA"/>
</dbReference>
<name>A0A0C3DEK2_9AGAM</name>
<protein>
    <submittedName>
        <fullName evidence="1">Uncharacterized protein</fullName>
    </submittedName>
</protein>
<dbReference type="HOGENOM" id="CLU_2414597_0_0_1"/>
<reference evidence="1 2" key="1">
    <citation type="submission" date="2014-04" db="EMBL/GenBank/DDBJ databases">
        <authorList>
            <consortium name="DOE Joint Genome Institute"/>
            <person name="Kuo A."/>
            <person name="Kohler A."/>
            <person name="Nagy L.G."/>
            <person name="Floudas D."/>
            <person name="Copeland A."/>
            <person name="Barry K.W."/>
            <person name="Cichocki N."/>
            <person name="Veneault-Fourrey C."/>
            <person name="LaButti K."/>
            <person name="Lindquist E.A."/>
            <person name="Lipzen A."/>
            <person name="Lundell T."/>
            <person name="Morin E."/>
            <person name="Murat C."/>
            <person name="Sun H."/>
            <person name="Tunlid A."/>
            <person name="Henrissat B."/>
            <person name="Grigoriev I.V."/>
            <person name="Hibbett D.S."/>
            <person name="Martin F."/>
            <person name="Nordberg H.P."/>
            <person name="Cantor M.N."/>
            <person name="Hua S.X."/>
        </authorList>
    </citation>
    <scope>NUCLEOTIDE SEQUENCE [LARGE SCALE GENOMIC DNA]</scope>
    <source>
        <strain evidence="1 2">Foug A</strain>
    </source>
</reference>
<evidence type="ECO:0000313" key="1">
    <source>
        <dbReference type="EMBL" id="KIM59095.1"/>
    </source>
</evidence>
<organism evidence="1 2">
    <name type="scientific">Scleroderma citrinum Foug A</name>
    <dbReference type="NCBI Taxonomy" id="1036808"/>
    <lineage>
        <taxon>Eukaryota</taxon>
        <taxon>Fungi</taxon>
        <taxon>Dikarya</taxon>
        <taxon>Basidiomycota</taxon>
        <taxon>Agaricomycotina</taxon>
        <taxon>Agaricomycetes</taxon>
        <taxon>Agaricomycetidae</taxon>
        <taxon>Boletales</taxon>
        <taxon>Sclerodermatineae</taxon>
        <taxon>Sclerodermataceae</taxon>
        <taxon>Scleroderma</taxon>
    </lineage>
</organism>
<gene>
    <name evidence="1" type="ORF">SCLCIDRAFT_1218089</name>
</gene>
<sequence>MQIDKDGDKDGPVQKEDAAGGLILQCGPFVSSKWDRTRLLSQYRHPNRGPGPSCKNVHRSSAVGVCTQLTARSEMRKQNPIGGNHSIVTSNK</sequence>
<evidence type="ECO:0000313" key="2">
    <source>
        <dbReference type="Proteomes" id="UP000053989"/>
    </source>
</evidence>
<accession>A0A0C3DEK2</accession>